<feature type="non-terminal residue" evidence="2">
    <location>
        <position position="1"/>
    </location>
</feature>
<feature type="compositionally biased region" description="Polar residues" evidence="1">
    <location>
        <begin position="92"/>
        <end position="104"/>
    </location>
</feature>
<evidence type="ECO:0000313" key="2">
    <source>
        <dbReference type="EMBL" id="KIJ12432.1"/>
    </source>
</evidence>
<sequence>MDASRRYLRTSAAPELQSDVMEMVRSYRGSVPKPPQSRTKGTEAHTSTPHTVDITHTHELPYQLLHDGPSTLSLSPPTDHQHHRQWAVTIDGPSTPSTNSTVNGPSSPPLPAPPSMGHHHRRTFSTVTNSTVDGPSPSTDLHHHRRQWAIITTVANSTVDGLSAPMGNRYCHHRRAIAITVVAIVPRPPHYPTSLLCWAHPSLIGHHQLAAPLPTSPLLLGQPITYAPSSIGHPIVYETSFTGLP</sequence>
<keyword evidence="3" id="KW-1185">Reference proteome</keyword>
<reference evidence="2 3" key="1">
    <citation type="submission" date="2014-06" db="EMBL/GenBank/DDBJ databases">
        <authorList>
            <consortium name="DOE Joint Genome Institute"/>
            <person name="Kuo A."/>
            <person name="Kohler A."/>
            <person name="Nagy L.G."/>
            <person name="Floudas D."/>
            <person name="Copeland A."/>
            <person name="Barry K.W."/>
            <person name="Cichocki N."/>
            <person name="Veneault-Fourrey C."/>
            <person name="LaButti K."/>
            <person name="Lindquist E.A."/>
            <person name="Lipzen A."/>
            <person name="Lundell T."/>
            <person name="Morin E."/>
            <person name="Murat C."/>
            <person name="Sun H."/>
            <person name="Tunlid A."/>
            <person name="Henrissat B."/>
            <person name="Grigoriev I.V."/>
            <person name="Hibbett D.S."/>
            <person name="Martin F."/>
            <person name="Nordberg H.P."/>
            <person name="Cantor M.N."/>
            <person name="Hua S.X."/>
        </authorList>
    </citation>
    <scope>NUCLEOTIDE SEQUENCE [LARGE SCALE GENOMIC DNA]</scope>
    <source>
        <strain evidence="2 3">ATCC 200175</strain>
    </source>
</reference>
<dbReference type="EMBL" id="KN819364">
    <property type="protein sequence ID" value="KIJ12432.1"/>
    <property type="molecule type" value="Genomic_DNA"/>
</dbReference>
<feature type="compositionally biased region" description="Polar residues" evidence="1">
    <location>
        <begin position="36"/>
        <end position="50"/>
    </location>
</feature>
<accession>A0A0C9TXU0</accession>
<feature type="region of interest" description="Disordered" evidence="1">
    <location>
        <begin position="89"/>
        <end position="121"/>
    </location>
</feature>
<dbReference type="AlphaFoldDB" id="A0A0C9TXU0"/>
<name>A0A0C9TXU0_PAXIN</name>
<protein>
    <submittedName>
        <fullName evidence="2">Uncharacterized protein</fullName>
    </submittedName>
</protein>
<evidence type="ECO:0000256" key="1">
    <source>
        <dbReference type="SAM" id="MobiDB-lite"/>
    </source>
</evidence>
<reference evidence="3" key="2">
    <citation type="submission" date="2015-01" db="EMBL/GenBank/DDBJ databases">
        <title>Evolutionary Origins and Diversification of the Mycorrhizal Mutualists.</title>
        <authorList>
            <consortium name="DOE Joint Genome Institute"/>
            <consortium name="Mycorrhizal Genomics Consortium"/>
            <person name="Kohler A."/>
            <person name="Kuo A."/>
            <person name="Nagy L.G."/>
            <person name="Floudas D."/>
            <person name="Copeland A."/>
            <person name="Barry K.W."/>
            <person name="Cichocki N."/>
            <person name="Veneault-Fourrey C."/>
            <person name="LaButti K."/>
            <person name="Lindquist E.A."/>
            <person name="Lipzen A."/>
            <person name="Lundell T."/>
            <person name="Morin E."/>
            <person name="Murat C."/>
            <person name="Riley R."/>
            <person name="Ohm R."/>
            <person name="Sun H."/>
            <person name="Tunlid A."/>
            <person name="Henrissat B."/>
            <person name="Grigoriev I.V."/>
            <person name="Hibbett D.S."/>
            <person name="Martin F."/>
        </authorList>
    </citation>
    <scope>NUCLEOTIDE SEQUENCE [LARGE SCALE GENOMIC DNA]</scope>
    <source>
        <strain evidence="3">ATCC 200175</strain>
    </source>
</reference>
<organism evidence="2 3">
    <name type="scientific">Paxillus involutus ATCC 200175</name>
    <dbReference type="NCBI Taxonomy" id="664439"/>
    <lineage>
        <taxon>Eukaryota</taxon>
        <taxon>Fungi</taxon>
        <taxon>Dikarya</taxon>
        <taxon>Basidiomycota</taxon>
        <taxon>Agaricomycotina</taxon>
        <taxon>Agaricomycetes</taxon>
        <taxon>Agaricomycetidae</taxon>
        <taxon>Boletales</taxon>
        <taxon>Paxilineae</taxon>
        <taxon>Paxillaceae</taxon>
        <taxon>Paxillus</taxon>
    </lineage>
</organism>
<dbReference type="HOGENOM" id="CLU_1135818_0_0_1"/>
<feature type="region of interest" description="Disordered" evidence="1">
    <location>
        <begin position="27"/>
        <end position="51"/>
    </location>
</feature>
<gene>
    <name evidence="2" type="ORF">PAXINDRAFT_14756</name>
</gene>
<evidence type="ECO:0000313" key="3">
    <source>
        <dbReference type="Proteomes" id="UP000053647"/>
    </source>
</evidence>
<feature type="region of interest" description="Disordered" evidence="1">
    <location>
        <begin position="65"/>
        <end position="84"/>
    </location>
</feature>
<proteinExistence type="predicted"/>
<dbReference type="Proteomes" id="UP000053647">
    <property type="component" value="Unassembled WGS sequence"/>
</dbReference>